<dbReference type="EMBL" id="JACEIK010000162">
    <property type="protein sequence ID" value="MCD7451333.1"/>
    <property type="molecule type" value="Genomic_DNA"/>
</dbReference>
<evidence type="ECO:0008006" key="4">
    <source>
        <dbReference type="Google" id="ProtNLM"/>
    </source>
</evidence>
<protein>
    <recommendedName>
        <fullName evidence="4">Transposase Tnp1/En/Spm-like domain-containing protein</fullName>
    </recommendedName>
</protein>
<reference evidence="2 3" key="1">
    <citation type="journal article" date="2021" name="BMC Genomics">
        <title>Datura genome reveals duplications of psychoactive alkaloid biosynthetic genes and high mutation rate following tissue culture.</title>
        <authorList>
            <person name="Rajewski A."/>
            <person name="Carter-House D."/>
            <person name="Stajich J."/>
            <person name="Litt A."/>
        </authorList>
    </citation>
    <scope>NUCLEOTIDE SEQUENCE [LARGE SCALE GENOMIC DNA]</scope>
    <source>
        <strain evidence="2">AR-01</strain>
    </source>
</reference>
<evidence type="ECO:0000313" key="3">
    <source>
        <dbReference type="Proteomes" id="UP000823775"/>
    </source>
</evidence>
<comment type="caution">
    <text evidence="2">The sequence shown here is derived from an EMBL/GenBank/DDBJ whole genome shotgun (WGS) entry which is preliminary data.</text>
</comment>
<sequence>MREQLTEQEKALERMRAKLAEMIADAITCNNLQVTVLANTPEEPQDEEKKLRQEIDQFGSSIHDLQEEESQSLDYSLLADVEVEEVDKSDDVNHNSILELGHIGPHSKHFSTLYLVGNLEIEPSKPMERCVDDEQCRYILKFTMPRKHNGIPHLMAKKGKM</sequence>
<proteinExistence type="predicted"/>
<evidence type="ECO:0000313" key="2">
    <source>
        <dbReference type="EMBL" id="MCD7451333.1"/>
    </source>
</evidence>
<keyword evidence="1" id="KW-0175">Coiled coil</keyword>
<organism evidence="2 3">
    <name type="scientific">Datura stramonium</name>
    <name type="common">Jimsonweed</name>
    <name type="synonym">Common thornapple</name>
    <dbReference type="NCBI Taxonomy" id="4076"/>
    <lineage>
        <taxon>Eukaryota</taxon>
        <taxon>Viridiplantae</taxon>
        <taxon>Streptophyta</taxon>
        <taxon>Embryophyta</taxon>
        <taxon>Tracheophyta</taxon>
        <taxon>Spermatophyta</taxon>
        <taxon>Magnoliopsida</taxon>
        <taxon>eudicotyledons</taxon>
        <taxon>Gunneridae</taxon>
        <taxon>Pentapetalae</taxon>
        <taxon>asterids</taxon>
        <taxon>lamiids</taxon>
        <taxon>Solanales</taxon>
        <taxon>Solanaceae</taxon>
        <taxon>Solanoideae</taxon>
        <taxon>Datureae</taxon>
        <taxon>Datura</taxon>
    </lineage>
</organism>
<accession>A0ABS8RXM3</accession>
<gene>
    <name evidence="2" type="ORF">HAX54_011025</name>
</gene>
<name>A0ABS8RXM3_DATST</name>
<feature type="coiled-coil region" evidence="1">
    <location>
        <begin position="2"/>
        <end position="68"/>
    </location>
</feature>
<evidence type="ECO:0000256" key="1">
    <source>
        <dbReference type="SAM" id="Coils"/>
    </source>
</evidence>
<dbReference type="Proteomes" id="UP000823775">
    <property type="component" value="Unassembled WGS sequence"/>
</dbReference>
<keyword evidence="3" id="KW-1185">Reference proteome</keyword>